<dbReference type="Proteomes" id="UP000663831">
    <property type="component" value="Unassembled WGS sequence"/>
</dbReference>
<dbReference type="PANTHER" id="PTHR44329">
    <property type="entry name" value="SERINE/THREONINE-PROTEIN KINASE TNNI3K-RELATED"/>
    <property type="match status" value="1"/>
</dbReference>
<evidence type="ECO:0000313" key="4">
    <source>
        <dbReference type="Proteomes" id="UP000663831"/>
    </source>
</evidence>
<dbReference type="GO" id="GO:0004674">
    <property type="term" value="F:protein serine/threonine kinase activity"/>
    <property type="evidence" value="ECO:0007669"/>
    <property type="project" value="TreeGrafter"/>
</dbReference>
<feature type="region of interest" description="Disordered" evidence="1">
    <location>
        <begin position="711"/>
        <end position="734"/>
    </location>
</feature>
<feature type="compositionally biased region" description="Polar residues" evidence="1">
    <location>
        <begin position="448"/>
        <end position="465"/>
    </location>
</feature>
<feature type="compositionally biased region" description="Polar residues" evidence="1">
    <location>
        <begin position="476"/>
        <end position="509"/>
    </location>
</feature>
<reference evidence="3" key="1">
    <citation type="submission" date="2021-01" db="EMBL/GenBank/DDBJ databases">
        <authorList>
            <person name="Kaushik A."/>
        </authorList>
    </citation>
    <scope>NUCLEOTIDE SEQUENCE</scope>
    <source>
        <strain evidence="3">AG3-1AP</strain>
    </source>
</reference>
<proteinExistence type="predicted"/>
<dbReference type="PROSITE" id="PS50011">
    <property type="entry name" value="PROTEIN_KINASE_DOM"/>
    <property type="match status" value="2"/>
</dbReference>
<feature type="region of interest" description="Disordered" evidence="1">
    <location>
        <begin position="670"/>
        <end position="694"/>
    </location>
</feature>
<dbReference type="PANTHER" id="PTHR44329:SF214">
    <property type="entry name" value="PROTEIN KINASE DOMAIN-CONTAINING PROTEIN"/>
    <property type="match status" value="1"/>
</dbReference>
<dbReference type="AlphaFoldDB" id="A0A8H3HJ53"/>
<dbReference type="Gene3D" id="1.10.510.10">
    <property type="entry name" value="Transferase(Phosphotransferase) domain 1"/>
    <property type="match status" value="2"/>
</dbReference>
<comment type="caution">
    <text evidence="3">The sequence shown here is derived from an EMBL/GenBank/DDBJ whole genome shotgun (WGS) entry which is preliminary data.</text>
</comment>
<dbReference type="GO" id="GO:0005524">
    <property type="term" value="F:ATP binding"/>
    <property type="evidence" value="ECO:0007669"/>
    <property type="project" value="InterPro"/>
</dbReference>
<dbReference type="InterPro" id="IPR008271">
    <property type="entry name" value="Ser/Thr_kinase_AS"/>
</dbReference>
<dbReference type="InterPro" id="IPR051681">
    <property type="entry name" value="Ser/Thr_Kinases-Pseudokinases"/>
</dbReference>
<feature type="compositionally biased region" description="Low complexity" evidence="1">
    <location>
        <begin position="711"/>
        <end position="721"/>
    </location>
</feature>
<feature type="domain" description="Protein kinase" evidence="2">
    <location>
        <begin position="804"/>
        <end position="1069"/>
    </location>
</feature>
<evidence type="ECO:0000256" key="1">
    <source>
        <dbReference type="SAM" id="MobiDB-lite"/>
    </source>
</evidence>
<dbReference type="SUPFAM" id="SSF56112">
    <property type="entry name" value="Protein kinase-like (PK-like)"/>
    <property type="match status" value="2"/>
</dbReference>
<gene>
    <name evidence="3" type="ORF">RDB_LOCUS139660</name>
</gene>
<feature type="domain" description="Protein kinase" evidence="2">
    <location>
        <begin position="100"/>
        <end position="364"/>
    </location>
</feature>
<accession>A0A8H3HJ53</accession>
<dbReference type="InterPro" id="IPR000719">
    <property type="entry name" value="Prot_kinase_dom"/>
</dbReference>
<dbReference type="InterPro" id="IPR001245">
    <property type="entry name" value="Ser-Thr/Tyr_kinase_cat_dom"/>
</dbReference>
<dbReference type="InterPro" id="IPR011009">
    <property type="entry name" value="Kinase-like_dom_sf"/>
</dbReference>
<protein>
    <recommendedName>
        <fullName evidence="2">Protein kinase domain-containing protein</fullName>
    </recommendedName>
</protein>
<dbReference type="Pfam" id="PF07714">
    <property type="entry name" value="PK_Tyr_Ser-Thr"/>
    <property type="match status" value="1"/>
</dbReference>
<dbReference type="PROSITE" id="PS00108">
    <property type="entry name" value="PROTEIN_KINASE_ST"/>
    <property type="match status" value="2"/>
</dbReference>
<sequence length="1072" mass="117717">MPYENEKADMSWTLLGECWASDPQDRPTSVEVLARMTDIVSGSWMHAICHCAPNSPTRRDIKAHIISNTIIHRQMSVEETLSHLYEHGCKDATRFIDHTKYSSYPVSYGGFGEVYRGKLKDGSQIALKCLRLALDSSEASQKQIRNAAHELYIWSKCHHPNVLELIGVTQYRNQIAMVSPWMEHTTLGRYLSRYPQVDRCTLIADGVAYLHGENIVHGDIKGTNILISKDHTAVITDFGTATLKEYTLKFTASATTSKPGMSLRWTAPEILEEATGISFEGDVYALGMTILETITGEVPYSETVNESALVLKIARQEHPTRPETKIPSNDEKADTLWSLLTRLLQYDSKDTNKPHPALVWSEEIGWQEGCQNKPEIIQAIVPPKSDLFVPPPTIATTTFARMASTSGLNQRPVFNNEGSRFANGSTYASGPMPATLTPWVPSLSEISNSSSQYTGANGQFSTSGDKQPFFPRMKATPSNELGGTSQEPGSTNVEVSTQSPVAPNSQADSPASERIVIVVTHDKTSYTLDITNHARDAQAIRREIASKITNNPYSQFNITQIAPPELATPVSLGDDELLIACLRSGDDHGTLKFSAHLVSNAASSNHAAFHAPPPPPALPTRASVKVSMPEPSPWYAEGTSPTCGSNSSHHLGSPAVADLDRSGDRYPSPITNIDGKEPMPEHTSPITQPLSEPDASRYSVPYYEDPIAVTTSRTSASSLPSPSTPPDGRPCIARNTLHSEPHEMSELELQRHTEQPANVGDEARPAPDAPRGGTISRRMTMDEVLHELYLHGCKNITPYLNRSMSGDSPVAGGGFGDVYRGALNNGTNVGLKCVRLEVDSDDGGRKKVKDAARELYIWSKCKHPNVLELIGVTQHRNQIAMVSPWMANGDLTRFLHAHPETNRYDMCTQVADGVAYLHQENVVHGDLKGANILVSKEHTPKITDFGTASRTGYTLQFTETSRSQTMSIRWTAPEIIDETTDKNTFETDVFSLGMTILEVITGLPPYAGINDGAVVFRIVTGEHPVRPEAHIPTGDERADLLWALLKDCWAPRPEDRPTAIEVRDRMRIIALM</sequence>
<dbReference type="SMART" id="SM00220">
    <property type="entry name" value="S_TKc"/>
    <property type="match status" value="2"/>
</dbReference>
<feature type="region of interest" description="Disordered" evidence="1">
    <location>
        <begin position="750"/>
        <end position="775"/>
    </location>
</feature>
<feature type="region of interest" description="Disordered" evidence="1">
    <location>
        <begin position="448"/>
        <end position="510"/>
    </location>
</feature>
<dbReference type="Pfam" id="PF00069">
    <property type="entry name" value="Pkinase"/>
    <property type="match status" value="1"/>
</dbReference>
<dbReference type="EMBL" id="CAJMWV010006009">
    <property type="protein sequence ID" value="CAE6517823.1"/>
    <property type="molecule type" value="Genomic_DNA"/>
</dbReference>
<name>A0A8H3HJ53_9AGAM</name>
<evidence type="ECO:0000313" key="3">
    <source>
        <dbReference type="EMBL" id="CAE6517823.1"/>
    </source>
</evidence>
<organism evidence="3 4">
    <name type="scientific">Rhizoctonia solani</name>
    <dbReference type="NCBI Taxonomy" id="456999"/>
    <lineage>
        <taxon>Eukaryota</taxon>
        <taxon>Fungi</taxon>
        <taxon>Dikarya</taxon>
        <taxon>Basidiomycota</taxon>
        <taxon>Agaricomycotina</taxon>
        <taxon>Agaricomycetes</taxon>
        <taxon>Cantharellales</taxon>
        <taxon>Ceratobasidiaceae</taxon>
        <taxon>Rhizoctonia</taxon>
    </lineage>
</organism>
<evidence type="ECO:0000259" key="2">
    <source>
        <dbReference type="PROSITE" id="PS50011"/>
    </source>
</evidence>